<dbReference type="InterPro" id="IPR000182">
    <property type="entry name" value="GNAT_dom"/>
</dbReference>
<dbReference type="Pfam" id="PF00583">
    <property type="entry name" value="Acetyltransf_1"/>
    <property type="match status" value="1"/>
</dbReference>
<gene>
    <name evidence="2" type="ORF">BU204_04000</name>
</gene>
<evidence type="ECO:0000259" key="1">
    <source>
        <dbReference type="PROSITE" id="PS51186"/>
    </source>
</evidence>
<organism evidence="2 3">
    <name type="scientific">Actinophytocola xanthii</name>
    <dbReference type="NCBI Taxonomy" id="1912961"/>
    <lineage>
        <taxon>Bacteria</taxon>
        <taxon>Bacillati</taxon>
        <taxon>Actinomycetota</taxon>
        <taxon>Actinomycetes</taxon>
        <taxon>Pseudonocardiales</taxon>
        <taxon>Pseudonocardiaceae</taxon>
    </lineage>
</organism>
<proteinExistence type="predicted"/>
<keyword evidence="3" id="KW-1185">Reference proteome</keyword>
<dbReference type="EMBL" id="MSIE01000004">
    <property type="protein sequence ID" value="OLF19021.1"/>
    <property type="molecule type" value="Genomic_DNA"/>
</dbReference>
<dbReference type="Gene3D" id="3.40.630.30">
    <property type="match status" value="1"/>
</dbReference>
<accession>A0A1Q8CXE9</accession>
<reference evidence="2 3" key="1">
    <citation type="submission" date="2016-12" db="EMBL/GenBank/DDBJ databases">
        <title>The draft genome sequence of Actinophytocola sp. 11-183.</title>
        <authorList>
            <person name="Wang W."/>
            <person name="Yuan L."/>
        </authorList>
    </citation>
    <scope>NUCLEOTIDE SEQUENCE [LARGE SCALE GENOMIC DNA]</scope>
    <source>
        <strain evidence="2 3">11-183</strain>
    </source>
</reference>
<dbReference type="SUPFAM" id="SSF55729">
    <property type="entry name" value="Acyl-CoA N-acyltransferases (Nat)"/>
    <property type="match status" value="1"/>
</dbReference>
<name>A0A1Q8CXE9_9PSEU</name>
<dbReference type="GO" id="GO:0016747">
    <property type="term" value="F:acyltransferase activity, transferring groups other than amino-acyl groups"/>
    <property type="evidence" value="ECO:0007669"/>
    <property type="project" value="InterPro"/>
</dbReference>
<dbReference type="RefSeq" id="WP_075124145.1">
    <property type="nucleotide sequence ID" value="NZ_MSIE01000004.1"/>
</dbReference>
<protein>
    <submittedName>
        <fullName evidence="2">GNAT family N-acetyltransferase</fullName>
    </submittedName>
</protein>
<evidence type="ECO:0000313" key="3">
    <source>
        <dbReference type="Proteomes" id="UP000185596"/>
    </source>
</evidence>
<dbReference type="PROSITE" id="PS51186">
    <property type="entry name" value="GNAT"/>
    <property type="match status" value="1"/>
</dbReference>
<dbReference type="AlphaFoldDB" id="A0A1Q8CXE9"/>
<sequence length="302" mass="33139">MTDLVVRPLTAGEEDLFTNLADPALVGVQSTGRDYRTLLERGEYRPEWTWIAQRDGRVVARAAWHGGPADPAPLTLDWLDFADGEDDAAVEILRAASVDAEYCLVLPVGWRDNPPARAAGEARIAVAERAGMRRFVERLRYTWTPAAGLPPRPGRLRFVPEPDDDAVRAVLGQVVEGSLDAHHRRAMAEGGREAAVRDELEFLHWMPSPREWWRLAYTAGGDLVGLTVPGRNYGGPVIGIIGVVPAQRGHGYAYDLLVEATHLLVTEGATEIIAETDTTNVPMAATFARAGYPISQERVYLK</sequence>
<dbReference type="InterPro" id="IPR016181">
    <property type="entry name" value="Acyl_CoA_acyltransferase"/>
</dbReference>
<evidence type="ECO:0000313" key="2">
    <source>
        <dbReference type="EMBL" id="OLF19021.1"/>
    </source>
</evidence>
<keyword evidence="2" id="KW-0808">Transferase</keyword>
<dbReference type="STRING" id="1912961.BU204_04000"/>
<dbReference type="Proteomes" id="UP000185596">
    <property type="component" value="Unassembled WGS sequence"/>
</dbReference>
<dbReference type="OrthoDB" id="7942268at2"/>
<comment type="caution">
    <text evidence="2">The sequence shown here is derived from an EMBL/GenBank/DDBJ whole genome shotgun (WGS) entry which is preliminary data.</text>
</comment>
<feature type="domain" description="N-acetyltransferase" evidence="1">
    <location>
        <begin position="174"/>
        <end position="302"/>
    </location>
</feature>